<reference evidence="2 3" key="1">
    <citation type="submission" date="2023-03" db="EMBL/GenBank/DDBJ databases">
        <title>Genome sequence of Lichtheimia ornata CBS 291.66.</title>
        <authorList>
            <person name="Mohabir J.T."/>
            <person name="Shea T.P."/>
            <person name="Kurbessoian T."/>
            <person name="Berby B."/>
            <person name="Fontaine J."/>
            <person name="Livny J."/>
            <person name="Gnirke A."/>
            <person name="Stajich J.E."/>
            <person name="Cuomo C.A."/>
        </authorList>
    </citation>
    <scope>NUCLEOTIDE SEQUENCE [LARGE SCALE GENOMIC DNA]</scope>
    <source>
        <strain evidence="2">CBS 291.66</strain>
    </source>
</reference>
<name>A0AAD7URB0_9FUNG</name>
<dbReference type="InterPro" id="IPR012337">
    <property type="entry name" value="RNaseH-like_sf"/>
</dbReference>
<gene>
    <name evidence="2" type="ORF">O0I10_013357</name>
</gene>
<feature type="non-terminal residue" evidence="2">
    <location>
        <position position="217"/>
    </location>
</feature>
<dbReference type="PROSITE" id="PS50994">
    <property type="entry name" value="INTEGRASE"/>
    <property type="match status" value="1"/>
</dbReference>
<dbReference type="Proteomes" id="UP001234581">
    <property type="component" value="Unassembled WGS sequence"/>
</dbReference>
<dbReference type="EMBL" id="JARTCD010000544">
    <property type="protein sequence ID" value="KAJ8651197.1"/>
    <property type="molecule type" value="Genomic_DNA"/>
</dbReference>
<dbReference type="GO" id="GO:0003676">
    <property type="term" value="F:nucleic acid binding"/>
    <property type="evidence" value="ECO:0007669"/>
    <property type="project" value="InterPro"/>
</dbReference>
<evidence type="ECO:0000313" key="2">
    <source>
        <dbReference type="EMBL" id="KAJ8651197.1"/>
    </source>
</evidence>
<dbReference type="AlphaFoldDB" id="A0AAD7URB0"/>
<dbReference type="InterPro" id="IPR050951">
    <property type="entry name" value="Retrovirus_Pol_polyprotein"/>
</dbReference>
<dbReference type="Pfam" id="PF00665">
    <property type="entry name" value="rve"/>
    <property type="match status" value="1"/>
</dbReference>
<dbReference type="RefSeq" id="XP_058336112.1">
    <property type="nucleotide sequence ID" value="XM_058493122.1"/>
</dbReference>
<dbReference type="InterPro" id="IPR036397">
    <property type="entry name" value="RNaseH_sf"/>
</dbReference>
<dbReference type="PANTHER" id="PTHR37984">
    <property type="entry name" value="PROTEIN CBG26694"/>
    <property type="match status" value="1"/>
</dbReference>
<protein>
    <recommendedName>
        <fullName evidence="1">Integrase catalytic domain-containing protein</fullName>
    </recommendedName>
</protein>
<dbReference type="GO" id="GO:0005634">
    <property type="term" value="C:nucleus"/>
    <property type="evidence" value="ECO:0007669"/>
    <property type="project" value="UniProtKB-ARBA"/>
</dbReference>
<dbReference type="SUPFAM" id="SSF53098">
    <property type="entry name" value="Ribonuclease H-like"/>
    <property type="match status" value="1"/>
</dbReference>
<accession>A0AAD7URB0</accession>
<dbReference type="InterPro" id="IPR001584">
    <property type="entry name" value="Integrase_cat-core"/>
</dbReference>
<dbReference type="GO" id="GO:0015074">
    <property type="term" value="P:DNA integration"/>
    <property type="evidence" value="ECO:0007669"/>
    <property type="project" value="InterPro"/>
</dbReference>
<dbReference type="Gene3D" id="3.30.420.10">
    <property type="entry name" value="Ribonuclease H-like superfamily/Ribonuclease H"/>
    <property type="match status" value="1"/>
</dbReference>
<dbReference type="GeneID" id="83220580"/>
<evidence type="ECO:0000259" key="1">
    <source>
        <dbReference type="PROSITE" id="PS50994"/>
    </source>
</evidence>
<comment type="caution">
    <text evidence="2">The sequence shown here is derived from an EMBL/GenBank/DDBJ whole genome shotgun (WGS) entry which is preliminary data.</text>
</comment>
<sequence length="217" mass="24963">MHQDAVETAKKCKECQMFNIAKKGYHPLRPIHAFLPADHWAIDLAGPFRPTFGNNTYLLVMVDICTRYCVLRPIPNKQSDTIVKALIQVFGDYGFPRYLQSDNGTEFVNTLVKKLSDATGFDHRLVTPYHPRANGVAERWVQTSVRTLRKLIKGALKDWDHFVPCVQLAINAKISERHDSAPFSLMFARKMNTFGDYRDEESFRPMSEEELQERLDA</sequence>
<dbReference type="PANTHER" id="PTHR37984:SF5">
    <property type="entry name" value="PROTEIN NYNRIN-LIKE"/>
    <property type="match status" value="1"/>
</dbReference>
<organism evidence="2 3">
    <name type="scientific">Lichtheimia ornata</name>
    <dbReference type="NCBI Taxonomy" id="688661"/>
    <lineage>
        <taxon>Eukaryota</taxon>
        <taxon>Fungi</taxon>
        <taxon>Fungi incertae sedis</taxon>
        <taxon>Mucoromycota</taxon>
        <taxon>Mucoromycotina</taxon>
        <taxon>Mucoromycetes</taxon>
        <taxon>Mucorales</taxon>
        <taxon>Lichtheimiaceae</taxon>
        <taxon>Lichtheimia</taxon>
    </lineage>
</organism>
<feature type="domain" description="Integrase catalytic" evidence="1">
    <location>
        <begin position="26"/>
        <end position="190"/>
    </location>
</feature>
<proteinExistence type="predicted"/>
<keyword evidence="3" id="KW-1185">Reference proteome</keyword>
<evidence type="ECO:0000313" key="3">
    <source>
        <dbReference type="Proteomes" id="UP001234581"/>
    </source>
</evidence>